<feature type="domain" description="Retrotransposon gag" evidence="2">
    <location>
        <begin position="17"/>
        <end position="70"/>
    </location>
</feature>
<dbReference type="SUPFAM" id="SSF56672">
    <property type="entry name" value="DNA/RNA polymerases"/>
    <property type="match status" value="1"/>
</dbReference>
<dbReference type="CDD" id="cd01647">
    <property type="entry name" value="RT_LTR"/>
    <property type="match status" value="1"/>
</dbReference>
<dbReference type="Gene3D" id="3.10.10.10">
    <property type="entry name" value="HIV Type 1 Reverse Transcriptase, subunit A, domain 1"/>
    <property type="match status" value="1"/>
</dbReference>
<dbReference type="InterPro" id="IPR043502">
    <property type="entry name" value="DNA/RNA_pol_sf"/>
</dbReference>
<keyword evidence="3" id="KW-0808">Transferase</keyword>
<organism evidence="3 4">
    <name type="scientific">Tanacetum coccineum</name>
    <dbReference type="NCBI Taxonomy" id="301880"/>
    <lineage>
        <taxon>Eukaryota</taxon>
        <taxon>Viridiplantae</taxon>
        <taxon>Streptophyta</taxon>
        <taxon>Embryophyta</taxon>
        <taxon>Tracheophyta</taxon>
        <taxon>Spermatophyta</taxon>
        <taxon>Magnoliopsida</taxon>
        <taxon>eudicotyledons</taxon>
        <taxon>Gunneridae</taxon>
        <taxon>Pentapetalae</taxon>
        <taxon>asterids</taxon>
        <taxon>campanulids</taxon>
        <taxon>Asterales</taxon>
        <taxon>Asteraceae</taxon>
        <taxon>Asteroideae</taxon>
        <taxon>Anthemideae</taxon>
        <taxon>Anthemidinae</taxon>
        <taxon>Tanacetum</taxon>
    </lineage>
</organism>
<feature type="region of interest" description="Disordered" evidence="1">
    <location>
        <begin position="106"/>
        <end position="126"/>
    </location>
</feature>
<dbReference type="PANTHER" id="PTHR24559">
    <property type="entry name" value="TRANSPOSON TY3-I GAG-POL POLYPROTEIN"/>
    <property type="match status" value="1"/>
</dbReference>
<name>A0ABQ4Y0X9_9ASTR</name>
<gene>
    <name evidence="3" type="ORF">Tco_0703509</name>
</gene>
<dbReference type="InterPro" id="IPR053134">
    <property type="entry name" value="RNA-dir_DNA_polymerase"/>
</dbReference>
<keyword evidence="4" id="KW-1185">Reference proteome</keyword>
<reference evidence="3" key="2">
    <citation type="submission" date="2022-01" db="EMBL/GenBank/DDBJ databases">
        <authorList>
            <person name="Yamashiro T."/>
            <person name="Shiraishi A."/>
            <person name="Satake H."/>
            <person name="Nakayama K."/>
        </authorList>
    </citation>
    <scope>NUCLEOTIDE SEQUENCE</scope>
</reference>
<comment type="caution">
    <text evidence="3">The sequence shown here is derived from an EMBL/GenBank/DDBJ whole genome shotgun (WGS) entry which is preliminary data.</text>
</comment>
<dbReference type="Proteomes" id="UP001151760">
    <property type="component" value="Unassembled WGS sequence"/>
</dbReference>
<keyword evidence="3" id="KW-0695">RNA-directed DNA polymerase</keyword>
<protein>
    <submittedName>
        <fullName evidence="3">Reverse transcriptase domain-containing protein</fullName>
    </submittedName>
</protein>
<reference evidence="3" key="1">
    <citation type="journal article" date="2022" name="Int. J. Mol. Sci.">
        <title>Draft Genome of Tanacetum Coccineum: Genomic Comparison of Closely Related Tanacetum-Family Plants.</title>
        <authorList>
            <person name="Yamashiro T."/>
            <person name="Shiraishi A."/>
            <person name="Nakayama K."/>
            <person name="Satake H."/>
        </authorList>
    </citation>
    <scope>NUCLEOTIDE SEQUENCE</scope>
</reference>
<evidence type="ECO:0000259" key="2">
    <source>
        <dbReference type="Pfam" id="PF03732"/>
    </source>
</evidence>
<evidence type="ECO:0000313" key="4">
    <source>
        <dbReference type="Proteomes" id="UP001151760"/>
    </source>
</evidence>
<dbReference type="EMBL" id="BQNB010009949">
    <property type="protein sequence ID" value="GJS70668.1"/>
    <property type="molecule type" value="Genomic_DNA"/>
</dbReference>
<sequence length="512" mass="58169">MPRILIPLRPYLGVLQKTTHLKNKISRFSQEFDESFSEAWERFKGMLRSCPHHGFSELTQIDTFYNGLNDNEQDSLNAAAGGNLLSKTTREALNIIENKSKVRYSRNKTNASRINSTSKENVSKTDERIDKLADQLSTLVEIVSKKVVAPAPVKAVEETCITCGGAHSWYNCPTTDNNQSVCVTTEIRDVVENKQKFKDTSRNNQNQQRQENKRQNTGRAYTAGSGDKKPYAGSKPLCPKCNYNHNDPCAPKCHKSDYLLRLWSSGHIKSNCPKLKNNNNNSHRNQGGNANAPTKVYADVLIFLAHVTWRESERQVVGEATLSMYLIVQGIFLMYSSEDLLGLPPTRKVEFQIDLVPGAAAVARAPYRFAPSEMKELLEQLQELSDKGFIRPSSSPWGAPVLFVKKKDETFQMCIDYRELNKLTVKNHYPLPRIDDLFDQLQGSSVYSKIDLSTSKKNEEHLKLILELLKKEELYAKFSKFEFWIPKVQFLGHMIDSKGIYVDPAKIESFKD</sequence>
<evidence type="ECO:0000256" key="1">
    <source>
        <dbReference type="SAM" id="MobiDB-lite"/>
    </source>
</evidence>
<dbReference type="Gene3D" id="3.30.70.270">
    <property type="match status" value="2"/>
</dbReference>
<feature type="compositionally biased region" description="Polar residues" evidence="1">
    <location>
        <begin position="107"/>
        <end position="120"/>
    </location>
</feature>
<dbReference type="Pfam" id="PF03732">
    <property type="entry name" value="Retrotrans_gag"/>
    <property type="match status" value="1"/>
</dbReference>
<dbReference type="GO" id="GO:0003964">
    <property type="term" value="F:RNA-directed DNA polymerase activity"/>
    <property type="evidence" value="ECO:0007669"/>
    <property type="project" value="UniProtKB-KW"/>
</dbReference>
<proteinExistence type="predicted"/>
<dbReference type="InterPro" id="IPR043128">
    <property type="entry name" value="Rev_trsase/Diguanyl_cyclase"/>
</dbReference>
<dbReference type="PANTHER" id="PTHR24559:SF427">
    <property type="entry name" value="RNA-DIRECTED DNA POLYMERASE"/>
    <property type="match status" value="1"/>
</dbReference>
<dbReference type="InterPro" id="IPR005162">
    <property type="entry name" value="Retrotrans_gag_dom"/>
</dbReference>
<evidence type="ECO:0000313" key="3">
    <source>
        <dbReference type="EMBL" id="GJS70668.1"/>
    </source>
</evidence>
<feature type="region of interest" description="Disordered" evidence="1">
    <location>
        <begin position="194"/>
        <end position="229"/>
    </location>
</feature>
<keyword evidence="3" id="KW-0548">Nucleotidyltransferase</keyword>
<accession>A0ABQ4Y0X9</accession>